<name>A0ABZ3C1A4_9GAMM</name>
<dbReference type="PANTHER" id="PTHR32071">
    <property type="entry name" value="TRANSCRIPTIONAL REGULATORY PROTEIN"/>
    <property type="match status" value="1"/>
</dbReference>
<organism evidence="4 5">
    <name type="scientific">Ignatzschineria larvae DSM 13226</name>
    <dbReference type="NCBI Taxonomy" id="1111732"/>
    <lineage>
        <taxon>Bacteria</taxon>
        <taxon>Pseudomonadati</taxon>
        <taxon>Pseudomonadota</taxon>
        <taxon>Gammaproteobacteria</taxon>
        <taxon>Cardiobacteriales</taxon>
        <taxon>Ignatzschineriaceae</taxon>
        <taxon>Ignatzschineria</taxon>
    </lineage>
</organism>
<protein>
    <submittedName>
        <fullName evidence="4">Sigma 54-interacting transcriptional regulator</fullName>
    </submittedName>
</protein>
<dbReference type="SMART" id="SM00382">
    <property type="entry name" value="AAA"/>
    <property type="match status" value="1"/>
</dbReference>
<reference evidence="4 5" key="1">
    <citation type="submission" date="2024-03" db="EMBL/GenBank/DDBJ databases">
        <title>Complete Genome Sequence and Annotation of Ignatzschineria larvae DSM 13226.</title>
        <authorList>
            <person name="Cantrell E."/>
            <person name="Burcham Z.M."/>
        </authorList>
    </citation>
    <scope>NUCLEOTIDE SEQUENCE [LARGE SCALE GENOMIC DNA]</scope>
    <source>
        <strain evidence="4 5">DSM 13226</strain>
    </source>
</reference>
<feature type="domain" description="Sigma-54 factor interaction" evidence="3">
    <location>
        <begin position="203"/>
        <end position="417"/>
    </location>
</feature>
<keyword evidence="1" id="KW-0547">Nucleotide-binding</keyword>
<evidence type="ECO:0000313" key="5">
    <source>
        <dbReference type="Proteomes" id="UP001449178"/>
    </source>
</evidence>
<evidence type="ECO:0000259" key="3">
    <source>
        <dbReference type="PROSITE" id="PS50045"/>
    </source>
</evidence>
<evidence type="ECO:0000313" key="4">
    <source>
        <dbReference type="EMBL" id="WZW88575.1"/>
    </source>
</evidence>
<keyword evidence="5" id="KW-1185">Reference proteome</keyword>
<evidence type="ECO:0000256" key="2">
    <source>
        <dbReference type="ARBA" id="ARBA00022840"/>
    </source>
</evidence>
<dbReference type="Gene3D" id="3.40.50.300">
    <property type="entry name" value="P-loop containing nucleotide triphosphate hydrolases"/>
    <property type="match status" value="1"/>
</dbReference>
<dbReference type="SUPFAM" id="SSF52540">
    <property type="entry name" value="P-loop containing nucleoside triphosphate hydrolases"/>
    <property type="match status" value="1"/>
</dbReference>
<dbReference type="RefSeq" id="WP_026878728.1">
    <property type="nucleotide sequence ID" value="NZ_AZOD01000012.1"/>
</dbReference>
<accession>A0ABZ3C1A4</accession>
<dbReference type="CDD" id="cd00009">
    <property type="entry name" value="AAA"/>
    <property type="match status" value="1"/>
</dbReference>
<dbReference type="Gene3D" id="1.10.8.60">
    <property type="match status" value="1"/>
</dbReference>
<dbReference type="Gene3D" id="1.10.10.60">
    <property type="entry name" value="Homeodomain-like"/>
    <property type="match status" value="1"/>
</dbReference>
<dbReference type="Pfam" id="PF00158">
    <property type="entry name" value="Sigma54_activat"/>
    <property type="match status" value="1"/>
</dbReference>
<keyword evidence="2" id="KW-0067">ATP-binding</keyword>
<dbReference type="Proteomes" id="UP001449178">
    <property type="component" value="Chromosome"/>
</dbReference>
<sequence length="508" mass="59623">MDTIEKQVYQKILVFLSIKDKNNVIRSMVHCIAETFGFPSVFYLPTTSDNRYLSYITLDQGSVSFNKIMFALDNFKHPFSQVIYERKEKEIEVQDLWSWQKQSQEFEQLITTENLGNGLIIIPLFYENEYVRGCIVMSLIDYRKNDFNKKLLDFFLKIAAQHLKNIEDFRLKENEGVYLTRSIARSEKTYLDYIKKLELQKSIIAYTPVMESLVSKMAQIINSKVSILFSGGTGTGKTYLAQMLNEHSFRKKEAFVIVDCEKLSEYSEKDFFKSNGFLAQSKNGTLLLENISFLPETIQVLLVPVFLNGFYIEFESDIRHEYCGRVITTTKVHYFDLLKRKFLRPDFFAQISQMTFLLPSLKERKNDLKFFVDKFIEQFNAKNLSHKKIIGYTDQFLKEALSFDWEENLHELQTHLETKFNQSDDGILKTCEYIYGNDPQFKREILIESFVQELLEDEQLILKDTLTQIESSILKKKLEQNEGKRQLVAGKLKLPLRTLAYKCQKYGL</sequence>
<dbReference type="PROSITE" id="PS50045">
    <property type="entry name" value="SIGMA54_INTERACT_4"/>
    <property type="match status" value="1"/>
</dbReference>
<dbReference type="InterPro" id="IPR003593">
    <property type="entry name" value="AAA+_ATPase"/>
</dbReference>
<dbReference type="InterPro" id="IPR002078">
    <property type="entry name" value="Sigma_54_int"/>
</dbReference>
<proteinExistence type="predicted"/>
<evidence type="ECO:0000256" key="1">
    <source>
        <dbReference type="ARBA" id="ARBA00022741"/>
    </source>
</evidence>
<dbReference type="Pfam" id="PF02954">
    <property type="entry name" value="HTH_8"/>
    <property type="match status" value="1"/>
</dbReference>
<dbReference type="EMBL" id="CP150637">
    <property type="protein sequence ID" value="WZW88575.1"/>
    <property type="molecule type" value="Genomic_DNA"/>
</dbReference>
<dbReference type="InterPro" id="IPR027417">
    <property type="entry name" value="P-loop_NTPase"/>
</dbReference>
<gene>
    <name evidence="4" type="ORF">WMO13_04100</name>
</gene>
<dbReference type="InterPro" id="IPR002197">
    <property type="entry name" value="HTH_Fis"/>
</dbReference>